<proteinExistence type="inferred from homology"/>
<evidence type="ECO:0000256" key="2">
    <source>
        <dbReference type="ARBA" id="ARBA00022679"/>
    </source>
</evidence>
<dbReference type="SUPFAM" id="SSF53613">
    <property type="entry name" value="Ribokinase-like"/>
    <property type="match status" value="1"/>
</dbReference>
<dbReference type="EMBL" id="CP000771">
    <property type="protein sequence ID" value="ABS60821.1"/>
    <property type="molecule type" value="Genomic_DNA"/>
</dbReference>
<keyword evidence="5" id="KW-0067">ATP-binding</keyword>
<evidence type="ECO:0000313" key="8">
    <source>
        <dbReference type="EMBL" id="ABS60821.1"/>
    </source>
</evidence>
<evidence type="ECO:0000256" key="5">
    <source>
        <dbReference type="ARBA" id="ARBA00022840"/>
    </source>
</evidence>
<evidence type="ECO:0000313" key="9">
    <source>
        <dbReference type="Proteomes" id="UP000002415"/>
    </source>
</evidence>
<reference evidence="8 9" key="2">
    <citation type="journal article" date="2009" name="Proc. Natl. Acad. Sci. U.S.A.">
        <title>On the chimeric nature, thermophilic origin, and phylogenetic placement of the Thermotogales.</title>
        <authorList>
            <person name="Zhaxybayeva O."/>
            <person name="Swithers K.S."/>
            <person name="Lapierre P."/>
            <person name="Fournier G.P."/>
            <person name="Bickhart D.M."/>
            <person name="DeBoy R.T."/>
            <person name="Nelson K.E."/>
            <person name="Nesbo C.L."/>
            <person name="Doolittle W.F."/>
            <person name="Gogarten J.P."/>
            <person name="Noll K.M."/>
        </authorList>
    </citation>
    <scope>NUCLEOTIDE SEQUENCE [LARGE SCALE GENOMIC DNA]</scope>
    <source>
        <strain evidence="9">ATCC 35602 / DSM 5306 / Rt17-B1</strain>
    </source>
</reference>
<dbReference type="InterPro" id="IPR029056">
    <property type="entry name" value="Ribokinase-like"/>
</dbReference>
<evidence type="ECO:0000256" key="6">
    <source>
        <dbReference type="PIRNR" id="PIRNR000535"/>
    </source>
</evidence>
<evidence type="ECO:0000256" key="1">
    <source>
        <dbReference type="ARBA" id="ARBA00010688"/>
    </source>
</evidence>
<dbReference type="Proteomes" id="UP000002415">
    <property type="component" value="Chromosome"/>
</dbReference>
<feature type="domain" description="Carbohydrate kinase PfkB" evidence="7">
    <location>
        <begin position="30"/>
        <end position="298"/>
    </location>
</feature>
<gene>
    <name evidence="8" type="ordered locus">Fnod_0971</name>
</gene>
<dbReference type="PANTHER" id="PTHR46566:SF1">
    <property type="entry name" value="1-PHOSPHOFRUCTOKINASE"/>
    <property type="match status" value="1"/>
</dbReference>
<dbReference type="eggNOG" id="COG1105">
    <property type="taxonomic scope" value="Bacteria"/>
</dbReference>
<dbReference type="PANTHER" id="PTHR46566">
    <property type="entry name" value="1-PHOSPHOFRUCTOKINASE-RELATED"/>
    <property type="match status" value="1"/>
</dbReference>
<dbReference type="GO" id="GO:0005524">
    <property type="term" value="F:ATP binding"/>
    <property type="evidence" value="ECO:0007669"/>
    <property type="project" value="UniProtKB-KW"/>
</dbReference>
<dbReference type="STRING" id="381764.Fnod_0971"/>
<name>A7HLN8_FERNB</name>
<dbReference type="InterPro" id="IPR011611">
    <property type="entry name" value="PfkB_dom"/>
</dbReference>
<evidence type="ECO:0000256" key="3">
    <source>
        <dbReference type="ARBA" id="ARBA00022741"/>
    </source>
</evidence>
<evidence type="ECO:0000256" key="4">
    <source>
        <dbReference type="ARBA" id="ARBA00022777"/>
    </source>
</evidence>
<keyword evidence="2 6" id="KW-0808">Transferase</keyword>
<dbReference type="HOGENOM" id="CLU_050013_1_0_0"/>
<keyword evidence="9" id="KW-1185">Reference proteome</keyword>
<accession>A7HLN8</accession>
<dbReference type="GO" id="GO:0005829">
    <property type="term" value="C:cytosol"/>
    <property type="evidence" value="ECO:0007669"/>
    <property type="project" value="TreeGrafter"/>
</dbReference>
<dbReference type="PIRSF" id="PIRSF000535">
    <property type="entry name" value="1PFK/6PFK/LacC"/>
    <property type="match status" value="1"/>
</dbReference>
<keyword evidence="3" id="KW-0547">Nucleotide-binding</keyword>
<organism evidence="8 9">
    <name type="scientific">Fervidobacterium nodosum (strain ATCC 35602 / DSM 5306 / Rt17-B1)</name>
    <dbReference type="NCBI Taxonomy" id="381764"/>
    <lineage>
        <taxon>Bacteria</taxon>
        <taxon>Thermotogati</taxon>
        <taxon>Thermotogota</taxon>
        <taxon>Thermotogae</taxon>
        <taxon>Thermotogales</taxon>
        <taxon>Fervidobacteriaceae</taxon>
        <taxon>Fervidobacterium</taxon>
    </lineage>
</organism>
<dbReference type="RefSeq" id="WP_011994136.1">
    <property type="nucleotide sequence ID" value="NC_009718.1"/>
</dbReference>
<dbReference type="OrthoDB" id="9801219at2"/>
<dbReference type="Gene3D" id="2.20.150.10">
    <property type="entry name" value="putative 5-dehydro-2- deoxygluconokinase"/>
    <property type="match status" value="1"/>
</dbReference>
<keyword evidence="4" id="KW-0418">Kinase</keyword>
<dbReference type="InterPro" id="IPR017583">
    <property type="entry name" value="Tagatose/fructose_Pkinase"/>
</dbReference>
<dbReference type="GO" id="GO:0008443">
    <property type="term" value="F:phosphofructokinase activity"/>
    <property type="evidence" value="ECO:0007669"/>
    <property type="project" value="TreeGrafter"/>
</dbReference>
<sequence length="318" mass="35580">MKKVLAVCLNPALDREFVIDNFTLDKLNIVPNEKNKMTPGGKGVNVAVILSKYAIPSIVTGFVGGYVGNVLLSELKKAGKMITTSFVHINDETRENIAIADTINHTLTEINSEGPIVDSSSIESFIRRYEVLVQQVSAVVISGSVPRGVPNSIYGELTKIAKKYKKTVFWEARDEIINESIKISFPDVLKYDMRRSEKILENILNTEKEYIEMTKEFIKRGAKLVILSYKTIFDFVGTADGVWKFSPKVNIDHSYLLGSGDIFVASMVMAHLEDKCCIDMARYGYAAAVAKTTYMGKEPPSRNEIERFLSLINSERVE</sequence>
<evidence type="ECO:0000259" key="7">
    <source>
        <dbReference type="Pfam" id="PF00294"/>
    </source>
</evidence>
<dbReference type="KEGG" id="fno:Fnod_0971"/>
<dbReference type="AlphaFoldDB" id="A7HLN8"/>
<dbReference type="InterPro" id="IPR023314">
    <property type="entry name" value="Myo_inos_IolC-like_sf"/>
</dbReference>
<reference evidence="8 9" key="1">
    <citation type="submission" date="2007-07" db="EMBL/GenBank/DDBJ databases">
        <title>Complete sequence of Fervidobacterium nodosum Rt17-B1.</title>
        <authorList>
            <consortium name="US DOE Joint Genome Institute"/>
            <person name="Copeland A."/>
            <person name="Lucas S."/>
            <person name="Lapidus A."/>
            <person name="Barry K."/>
            <person name="Glavina del Rio T."/>
            <person name="Dalin E."/>
            <person name="Tice H."/>
            <person name="Pitluck S."/>
            <person name="Saunders E."/>
            <person name="Brettin T."/>
            <person name="Bruce D."/>
            <person name="Detter J.C."/>
            <person name="Han C."/>
            <person name="Schmutz J."/>
            <person name="Larimer F."/>
            <person name="Land M."/>
            <person name="Hauser L."/>
            <person name="Kyrpides N."/>
            <person name="Mikhailova N."/>
            <person name="Nelson K."/>
            <person name="Gogarten J.P."/>
            <person name="Noll K."/>
            <person name="Richardson P."/>
        </authorList>
    </citation>
    <scope>NUCLEOTIDE SEQUENCE [LARGE SCALE GENOMIC DNA]</scope>
    <source>
        <strain evidence="9">ATCC 35602 / DSM 5306 / Rt17-B1</strain>
    </source>
</reference>
<dbReference type="Gene3D" id="3.40.1190.20">
    <property type="match status" value="1"/>
</dbReference>
<comment type="similarity">
    <text evidence="1">Belongs to the carbohydrate kinase PfkB family.</text>
</comment>
<protein>
    <submittedName>
        <fullName evidence="8">PfkB domain protein</fullName>
    </submittedName>
</protein>
<dbReference type="Pfam" id="PF00294">
    <property type="entry name" value="PfkB"/>
    <property type="match status" value="1"/>
</dbReference>